<evidence type="ECO:0000313" key="1">
    <source>
        <dbReference type="EMBL" id="EDR00085.1"/>
    </source>
</evidence>
<sequence length="67" mass="7809">MNVVNDFTSHVWWGTYITNNRELKSNVMCDWLESRGTNQLFTAPYTSAHIGRVKQMHHTLMAKAHTM</sequence>
<dbReference type="EMBL" id="DS547154">
    <property type="protein sequence ID" value="EDR00085.1"/>
    <property type="molecule type" value="Genomic_DNA"/>
</dbReference>
<reference evidence="1 2" key="1">
    <citation type="journal article" date="2008" name="Nature">
        <title>The genome of Laccaria bicolor provides insights into mycorrhizal symbiosis.</title>
        <authorList>
            <person name="Martin F."/>
            <person name="Aerts A."/>
            <person name="Ahren D."/>
            <person name="Brun A."/>
            <person name="Danchin E.G.J."/>
            <person name="Duchaussoy F."/>
            <person name="Gibon J."/>
            <person name="Kohler A."/>
            <person name="Lindquist E."/>
            <person name="Pereda V."/>
            <person name="Salamov A."/>
            <person name="Shapiro H.J."/>
            <person name="Wuyts J."/>
            <person name="Blaudez D."/>
            <person name="Buee M."/>
            <person name="Brokstein P."/>
            <person name="Canbaeck B."/>
            <person name="Cohen D."/>
            <person name="Courty P.E."/>
            <person name="Coutinho P.M."/>
            <person name="Delaruelle C."/>
            <person name="Detter J.C."/>
            <person name="Deveau A."/>
            <person name="DiFazio S."/>
            <person name="Duplessis S."/>
            <person name="Fraissinet-Tachet L."/>
            <person name="Lucic E."/>
            <person name="Frey-Klett P."/>
            <person name="Fourrey C."/>
            <person name="Feussner I."/>
            <person name="Gay G."/>
            <person name="Grimwood J."/>
            <person name="Hoegger P.J."/>
            <person name="Jain P."/>
            <person name="Kilaru S."/>
            <person name="Labbe J."/>
            <person name="Lin Y.C."/>
            <person name="Legue V."/>
            <person name="Le Tacon F."/>
            <person name="Marmeisse R."/>
            <person name="Melayah D."/>
            <person name="Montanini B."/>
            <person name="Muratet M."/>
            <person name="Nehls U."/>
            <person name="Niculita-Hirzel H."/>
            <person name="Oudot-Le Secq M.P."/>
            <person name="Peter M."/>
            <person name="Quesneville H."/>
            <person name="Rajashekar B."/>
            <person name="Reich M."/>
            <person name="Rouhier N."/>
            <person name="Schmutz J."/>
            <person name="Yin T."/>
            <person name="Chalot M."/>
            <person name="Henrissat B."/>
            <person name="Kuees U."/>
            <person name="Lucas S."/>
            <person name="Van de Peer Y."/>
            <person name="Podila G.K."/>
            <person name="Polle A."/>
            <person name="Pukkila P.J."/>
            <person name="Richardson P.M."/>
            <person name="Rouze P."/>
            <person name="Sanders I.R."/>
            <person name="Stajich J.E."/>
            <person name="Tunlid A."/>
            <person name="Tuskan G."/>
            <person name="Grigoriev I.V."/>
        </authorList>
    </citation>
    <scope>NUCLEOTIDE SEQUENCE [LARGE SCALE GENOMIC DNA]</scope>
    <source>
        <strain evidence="2">S238N-H82 / ATCC MYA-4686</strain>
    </source>
</reference>
<accession>B0DZA9</accession>
<dbReference type="GeneID" id="6084925"/>
<dbReference type="HOGENOM" id="CLU_200849_0_0_1"/>
<dbReference type="GO" id="GO:0003676">
    <property type="term" value="F:nucleic acid binding"/>
    <property type="evidence" value="ECO:0007669"/>
    <property type="project" value="InterPro"/>
</dbReference>
<dbReference type="KEGG" id="lbc:LACBIDRAFT_314825"/>
<dbReference type="OrthoDB" id="2982712at2759"/>
<organism evidence="2">
    <name type="scientific">Laccaria bicolor (strain S238N-H82 / ATCC MYA-4686)</name>
    <name type="common">Bicoloured deceiver</name>
    <name type="synonym">Laccaria laccata var. bicolor</name>
    <dbReference type="NCBI Taxonomy" id="486041"/>
    <lineage>
        <taxon>Eukaryota</taxon>
        <taxon>Fungi</taxon>
        <taxon>Dikarya</taxon>
        <taxon>Basidiomycota</taxon>
        <taxon>Agaricomycotina</taxon>
        <taxon>Agaricomycetes</taxon>
        <taxon>Agaricomycetidae</taxon>
        <taxon>Agaricales</taxon>
        <taxon>Agaricineae</taxon>
        <taxon>Hydnangiaceae</taxon>
        <taxon>Laccaria</taxon>
    </lineage>
</organism>
<dbReference type="AlphaFoldDB" id="B0DZA9"/>
<dbReference type="Gene3D" id="3.30.420.10">
    <property type="entry name" value="Ribonuclease H-like superfamily/Ribonuclease H"/>
    <property type="match status" value="1"/>
</dbReference>
<name>B0DZA9_LACBS</name>
<protein>
    <submittedName>
        <fullName evidence="1">Predicted protein</fullName>
    </submittedName>
</protein>
<keyword evidence="2" id="KW-1185">Reference proteome</keyword>
<gene>
    <name evidence="1" type="ORF">LACBIDRAFT_314825</name>
</gene>
<dbReference type="Proteomes" id="UP000001194">
    <property type="component" value="Unassembled WGS sequence"/>
</dbReference>
<dbReference type="InterPro" id="IPR036397">
    <property type="entry name" value="RNaseH_sf"/>
</dbReference>
<dbReference type="RefSeq" id="XP_001889291.1">
    <property type="nucleotide sequence ID" value="XM_001889256.1"/>
</dbReference>
<evidence type="ECO:0000313" key="2">
    <source>
        <dbReference type="Proteomes" id="UP000001194"/>
    </source>
</evidence>
<proteinExistence type="predicted"/>
<dbReference type="InParanoid" id="B0DZA9"/>